<comment type="caution">
    <text evidence="1">The sequence shown here is derived from an EMBL/GenBank/DDBJ whole genome shotgun (WGS) entry which is preliminary data.</text>
</comment>
<evidence type="ECO:0000313" key="1">
    <source>
        <dbReference type="EMBL" id="KAA6389983.1"/>
    </source>
</evidence>
<protein>
    <submittedName>
        <fullName evidence="1">Uncharacterized protein</fullName>
    </submittedName>
</protein>
<dbReference type="Proteomes" id="UP000324800">
    <property type="component" value="Unassembled WGS sequence"/>
</dbReference>
<reference evidence="1 2" key="1">
    <citation type="submission" date="2019-03" db="EMBL/GenBank/DDBJ databases">
        <title>Single cell metagenomics reveals metabolic interactions within the superorganism composed of flagellate Streblomastix strix and complex community of Bacteroidetes bacteria on its surface.</title>
        <authorList>
            <person name="Treitli S.C."/>
            <person name="Kolisko M."/>
            <person name="Husnik F."/>
            <person name="Keeling P."/>
            <person name="Hampl V."/>
        </authorList>
    </citation>
    <scope>NUCLEOTIDE SEQUENCE [LARGE SCALE GENOMIC DNA]</scope>
    <source>
        <strain evidence="1">ST1C</strain>
    </source>
</reference>
<accession>A0A5J4W652</accession>
<sequence length="122" mass="14526">MGLILIYRQQQVYYSRREHSDTVSGKVDDEKQRHVINRKNRCISHGPRMEEGRELLIGFLDKMNISEEIQKMLIKRQQFNIQMKYLLTMGNGIGLHNYVVTNYICYFEPLDQLAEIWEDMGL</sequence>
<proteinExistence type="predicted"/>
<dbReference type="AlphaFoldDB" id="A0A5J4W652"/>
<name>A0A5J4W652_9EUKA</name>
<evidence type="ECO:0000313" key="2">
    <source>
        <dbReference type="Proteomes" id="UP000324800"/>
    </source>
</evidence>
<organism evidence="1 2">
    <name type="scientific">Streblomastix strix</name>
    <dbReference type="NCBI Taxonomy" id="222440"/>
    <lineage>
        <taxon>Eukaryota</taxon>
        <taxon>Metamonada</taxon>
        <taxon>Preaxostyla</taxon>
        <taxon>Oxymonadida</taxon>
        <taxon>Streblomastigidae</taxon>
        <taxon>Streblomastix</taxon>
    </lineage>
</organism>
<dbReference type="EMBL" id="SNRW01003390">
    <property type="protein sequence ID" value="KAA6389983.1"/>
    <property type="molecule type" value="Genomic_DNA"/>
</dbReference>
<gene>
    <name evidence="1" type="ORF">EZS28_014490</name>
</gene>